<evidence type="ECO:0000313" key="2">
    <source>
        <dbReference type="EMBL" id="KAF2850883.1"/>
    </source>
</evidence>
<feature type="compositionally biased region" description="Polar residues" evidence="1">
    <location>
        <begin position="1"/>
        <end position="12"/>
    </location>
</feature>
<dbReference type="OrthoDB" id="3695301at2759"/>
<sequence length="333" mass="36649">MAYTNPTTTSNGHIRFRSLPTRHSNPAVSTPAPKSGVAHKPAQDFDAILRPKQMKSMAGLDKEEELRLVKSHREKVKKVGAGVLGWVVGLRKKYVTFSTTPITHIIAQEQLSWQRNEQAESVSDWLLYNGEALALRSLKEAEVLEQRDVISSAPAPGSTPTLTPASAPTPEPELTHAPTKPARPSRFKELFSPPGSLRVPQTQPLTRATTDLAVKRRPGPSSHAAHNMAHRAGEAMHQFNDAAYHALEPVPVQSHHGHPQNVRRANTNFDGILNRSQMSTWQHEDNTHWQQSVRGKAITGLGKAKQHLRRVKQGFGGSSPGYAHLPPSSDYLV</sequence>
<reference evidence="2" key="1">
    <citation type="submission" date="2020-01" db="EMBL/GenBank/DDBJ databases">
        <authorList>
            <consortium name="DOE Joint Genome Institute"/>
            <person name="Haridas S."/>
            <person name="Albert R."/>
            <person name="Binder M."/>
            <person name="Bloem J."/>
            <person name="Labutti K."/>
            <person name="Salamov A."/>
            <person name="Andreopoulos B."/>
            <person name="Baker S.E."/>
            <person name="Barry K."/>
            <person name="Bills G."/>
            <person name="Bluhm B.H."/>
            <person name="Cannon C."/>
            <person name="Castanera R."/>
            <person name="Culley D.E."/>
            <person name="Daum C."/>
            <person name="Ezra D."/>
            <person name="Gonzalez J.B."/>
            <person name="Henrissat B."/>
            <person name="Kuo A."/>
            <person name="Liang C."/>
            <person name="Lipzen A."/>
            <person name="Lutzoni F."/>
            <person name="Magnuson J."/>
            <person name="Mondo S."/>
            <person name="Nolan M."/>
            <person name="Ohm R."/>
            <person name="Pangilinan J."/>
            <person name="Park H.-J."/>
            <person name="Ramirez L."/>
            <person name="Alfaro M."/>
            <person name="Sun H."/>
            <person name="Tritt A."/>
            <person name="Yoshinaga Y."/>
            <person name="Zwiers L.-H."/>
            <person name="Turgeon B.G."/>
            <person name="Goodwin S.B."/>
            <person name="Spatafora J.W."/>
            <person name="Crous P.W."/>
            <person name="Grigoriev I.V."/>
        </authorList>
    </citation>
    <scope>NUCLEOTIDE SEQUENCE</scope>
    <source>
        <strain evidence="2">IPT5</strain>
    </source>
</reference>
<feature type="compositionally biased region" description="Low complexity" evidence="1">
    <location>
        <begin position="151"/>
        <end position="168"/>
    </location>
</feature>
<keyword evidence="3" id="KW-1185">Reference proteome</keyword>
<evidence type="ECO:0000313" key="3">
    <source>
        <dbReference type="Proteomes" id="UP000799423"/>
    </source>
</evidence>
<dbReference type="Proteomes" id="UP000799423">
    <property type="component" value="Unassembled WGS sequence"/>
</dbReference>
<accession>A0A6A7B6D3</accession>
<protein>
    <submittedName>
        <fullName evidence="2">Uncharacterized protein</fullName>
    </submittedName>
</protein>
<dbReference type="AlphaFoldDB" id="A0A6A7B6D3"/>
<organism evidence="2 3">
    <name type="scientific">Plenodomus tracheiphilus IPT5</name>
    <dbReference type="NCBI Taxonomy" id="1408161"/>
    <lineage>
        <taxon>Eukaryota</taxon>
        <taxon>Fungi</taxon>
        <taxon>Dikarya</taxon>
        <taxon>Ascomycota</taxon>
        <taxon>Pezizomycotina</taxon>
        <taxon>Dothideomycetes</taxon>
        <taxon>Pleosporomycetidae</taxon>
        <taxon>Pleosporales</taxon>
        <taxon>Pleosporineae</taxon>
        <taxon>Leptosphaeriaceae</taxon>
        <taxon>Plenodomus</taxon>
    </lineage>
</organism>
<proteinExistence type="predicted"/>
<feature type="region of interest" description="Disordered" evidence="1">
    <location>
        <begin position="1"/>
        <end position="39"/>
    </location>
</feature>
<feature type="region of interest" description="Disordered" evidence="1">
    <location>
        <begin position="313"/>
        <end position="333"/>
    </location>
</feature>
<evidence type="ECO:0000256" key="1">
    <source>
        <dbReference type="SAM" id="MobiDB-lite"/>
    </source>
</evidence>
<name>A0A6A7B6D3_9PLEO</name>
<dbReference type="EMBL" id="MU006304">
    <property type="protein sequence ID" value="KAF2850883.1"/>
    <property type="molecule type" value="Genomic_DNA"/>
</dbReference>
<feature type="region of interest" description="Disordered" evidence="1">
    <location>
        <begin position="150"/>
        <end position="201"/>
    </location>
</feature>
<gene>
    <name evidence="2" type="ORF">T440DRAFT_554669</name>
</gene>